<accession>A0A0F9DVH6</accession>
<proteinExistence type="predicted"/>
<dbReference type="AlphaFoldDB" id="A0A0F9DVH6"/>
<reference evidence="1" key="1">
    <citation type="journal article" date="2015" name="Nature">
        <title>Complex archaea that bridge the gap between prokaryotes and eukaryotes.</title>
        <authorList>
            <person name="Spang A."/>
            <person name="Saw J.H."/>
            <person name="Jorgensen S.L."/>
            <person name="Zaremba-Niedzwiedzka K."/>
            <person name="Martijn J."/>
            <person name="Lind A.E."/>
            <person name="van Eijk R."/>
            <person name="Schleper C."/>
            <person name="Guy L."/>
            <person name="Ettema T.J."/>
        </authorList>
    </citation>
    <scope>NUCLEOTIDE SEQUENCE</scope>
</reference>
<organism evidence="1">
    <name type="scientific">marine sediment metagenome</name>
    <dbReference type="NCBI Taxonomy" id="412755"/>
    <lineage>
        <taxon>unclassified sequences</taxon>
        <taxon>metagenomes</taxon>
        <taxon>ecological metagenomes</taxon>
    </lineage>
</organism>
<evidence type="ECO:0000313" key="1">
    <source>
        <dbReference type="EMBL" id="KKL15868.1"/>
    </source>
</evidence>
<gene>
    <name evidence="1" type="ORF">LCGC14_2501280</name>
</gene>
<name>A0A0F9DVH6_9ZZZZ</name>
<protein>
    <submittedName>
        <fullName evidence="1">Uncharacterized protein</fullName>
    </submittedName>
</protein>
<feature type="non-terminal residue" evidence="1">
    <location>
        <position position="25"/>
    </location>
</feature>
<sequence>MPGLSILIGKKPNKKSEYILSHNGN</sequence>
<dbReference type="EMBL" id="LAZR01039893">
    <property type="protein sequence ID" value="KKL15868.1"/>
    <property type="molecule type" value="Genomic_DNA"/>
</dbReference>
<comment type="caution">
    <text evidence="1">The sequence shown here is derived from an EMBL/GenBank/DDBJ whole genome shotgun (WGS) entry which is preliminary data.</text>
</comment>